<dbReference type="InterPro" id="IPR038729">
    <property type="entry name" value="Rad50/SbcC_AAA"/>
</dbReference>
<dbReference type="InterPro" id="IPR027417">
    <property type="entry name" value="P-loop_NTPase"/>
</dbReference>
<dbReference type="Proteomes" id="UP000246800">
    <property type="component" value="Unassembled WGS sequence"/>
</dbReference>
<dbReference type="PANTHER" id="PTHR41259">
    <property type="entry name" value="DOUBLE-STRAND BREAK REPAIR RAD50 ATPASE, PUTATIVE-RELATED"/>
    <property type="match status" value="1"/>
</dbReference>
<evidence type="ECO:0000313" key="2">
    <source>
        <dbReference type="EMBL" id="PWZ67202.1"/>
    </source>
</evidence>
<dbReference type="AlphaFoldDB" id="A0A317YL07"/>
<evidence type="ECO:0000259" key="1">
    <source>
        <dbReference type="Pfam" id="PF13476"/>
    </source>
</evidence>
<dbReference type="Pfam" id="PF13476">
    <property type="entry name" value="AAA_23"/>
    <property type="match status" value="1"/>
</dbReference>
<comment type="caution">
    <text evidence="2">The sequence shown here is derived from an EMBL/GenBank/DDBJ whole genome shotgun (WGS) entry which is preliminary data.</text>
</comment>
<feature type="non-terminal residue" evidence="2">
    <location>
        <position position="1"/>
    </location>
</feature>
<accession>A0A317YL07</accession>
<dbReference type="EMBL" id="QEIT01000753">
    <property type="protein sequence ID" value="PWZ67202.1"/>
    <property type="molecule type" value="Genomic_DNA"/>
</dbReference>
<proteinExistence type="predicted"/>
<dbReference type="RefSeq" id="WP_146699792.1">
    <property type="nucleotide sequence ID" value="NZ_QEIT01000753.1"/>
</dbReference>
<name>A0A317YL07_STAPS</name>
<reference evidence="2 3" key="1">
    <citation type="journal article" date="2018" name="Vet. Microbiol.">
        <title>Clonal diversity and geographic distribution of methicillin-resistant Staphylococcus pseudintermedius from Australian animals: Discovery of novel sequence types.</title>
        <authorList>
            <person name="Worthing K.A."/>
            <person name="Abraham S."/>
            <person name="Coombs G.W."/>
            <person name="Pang S."/>
            <person name="Saputra S."/>
            <person name="Jordan D."/>
            <person name="Trott D.J."/>
            <person name="Norris J.M."/>
        </authorList>
    </citation>
    <scope>NUCLEOTIDE SEQUENCE [LARGE SCALE GENOMIC DNA]</scope>
    <source>
        <strain evidence="2 3">ST525 1</strain>
    </source>
</reference>
<protein>
    <recommendedName>
        <fullName evidence="1">Rad50/SbcC-type AAA domain-containing protein</fullName>
    </recommendedName>
</protein>
<gene>
    <name evidence="2" type="ORF">DD902_16000</name>
</gene>
<evidence type="ECO:0000313" key="3">
    <source>
        <dbReference type="Proteomes" id="UP000246800"/>
    </source>
</evidence>
<dbReference type="PANTHER" id="PTHR41259:SF1">
    <property type="entry name" value="DOUBLE-STRAND BREAK REPAIR RAD50 ATPASE, PUTATIVE-RELATED"/>
    <property type="match status" value="1"/>
</dbReference>
<feature type="non-terminal residue" evidence="2">
    <location>
        <position position="94"/>
    </location>
</feature>
<dbReference type="Gene3D" id="3.40.50.300">
    <property type="entry name" value="P-loop containing nucleotide triphosphate hydrolases"/>
    <property type="match status" value="1"/>
</dbReference>
<feature type="domain" description="Rad50/SbcC-type AAA" evidence="1">
    <location>
        <begin position="2"/>
        <end position="53"/>
    </location>
</feature>
<dbReference type="GO" id="GO:0006302">
    <property type="term" value="P:double-strand break repair"/>
    <property type="evidence" value="ECO:0007669"/>
    <property type="project" value="InterPro"/>
</dbReference>
<dbReference type="GO" id="GO:0016887">
    <property type="term" value="F:ATP hydrolysis activity"/>
    <property type="evidence" value="ECO:0007669"/>
    <property type="project" value="InterPro"/>
</dbReference>
<sequence>QFVQRKIEFNKNFTEIFGENEAGKSTIQAFIHSILFGFPTKKSKEPRLEPRLGNQYGGKLVLILDDGLEIEVERIKGSAQGDVKVYLPNGAVRD</sequence>
<organism evidence="2 3">
    <name type="scientific">Staphylococcus pseudintermedius</name>
    <dbReference type="NCBI Taxonomy" id="283734"/>
    <lineage>
        <taxon>Bacteria</taxon>
        <taxon>Bacillati</taxon>
        <taxon>Bacillota</taxon>
        <taxon>Bacilli</taxon>
        <taxon>Bacillales</taxon>
        <taxon>Staphylococcaceae</taxon>
        <taxon>Staphylococcus</taxon>
        <taxon>Staphylococcus intermedius group</taxon>
    </lineage>
</organism>
<dbReference type="SUPFAM" id="SSF52540">
    <property type="entry name" value="P-loop containing nucleoside triphosphate hydrolases"/>
    <property type="match status" value="1"/>
</dbReference>